<evidence type="ECO:0000313" key="7">
    <source>
        <dbReference type="Proteomes" id="UP000184499"/>
    </source>
</evidence>
<dbReference type="GO" id="GO:0004527">
    <property type="term" value="F:exonuclease activity"/>
    <property type="evidence" value="ECO:0007669"/>
    <property type="project" value="UniProtKB-KW"/>
</dbReference>
<dbReference type="GO" id="GO:0005634">
    <property type="term" value="C:nucleus"/>
    <property type="evidence" value="ECO:0007669"/>
    <property type="project" value="TreeGrafter"/>
</dbReference>
<evidence type="ECO:0000256" key="1">
    <source>
        <dbReference type="ARBA" id="ARBA00022722"/>
    </source>
</evidence>
<dbReference type="GO" id="GO:0006364">
    <property type="term" value="P:rRNA processing"/>
    <property type="evidence" value="ECO:0007669"/>
    <property type="project" value="TreeGrafter"/>
</dbReference>
<dbReference type="AlphaFoldDB" id="A0A1L9U7E4"/>
<protein>
    <recommendedName>
        <fullName evidence="5">Exonuclease domain-containing protein</fullName>
    </recommendedName>
</protein>
<sequence length="342" mass="38020">MTIITLPPSYHISININGPGYPWGRPYTVPRDYYYYTQTIYHINPNPNALKRKDSGIYIPSNATSHKPSSITSNPKPTTTTTTTKTTTTTTPARPLPLSRWTTLTTAEQTKALAFLTNNYHTISTLQASNYTITPNTIKNNIQFQPTPNTTRSARQAVSLDCEMVTDTTGRTQLCQVSLVDILTGELLLDQPVLPTAPISDWRTKWSGMTADLMAEHVAAGRTVTGYEGARARVWEFVNQQTILVGQSLNFDLDVLGIVHERVMDTYLLMRGERRGRSCRLRDIVRDCCGVEIQKGEEVDNGHDCAEDCYAAREVALWAVENLGRDTDGGGGTRGFCVESFM</sequence>
<dbReference type="OMA" id="DIVRDCC"/>
<feature type="domain" description="Exonuclease" evidence="5">
    <location>
        <begin position="156"/>
        <end position="325"/>
    </location>
</feature>
<dbReference type="PANTHER" id="PTHR12801:SF114">
    <property type="entry name" value="EXONUCLEASE, PUTATIVE (AFU_ORTHOLOGUE AFUA_7G00870)-RELATED"/>
    <property type="match status" value="1"/>
</dbReference>
<dbReference type="STRING" id="767769.A0A1L9U7E4"/>
<dbReference type="PANTHER" id="PTHR12801">
    <property type="entry name" value="RNA EXONUCLEASE REXO1 / RECO3 FAMILY MEMBER-RELATED"/>
    <property type="match status" value="1"/>
</dbReference>
<dbReference type="EMBL" id="KV878693">
    <property type="protein sequence ID" value="OJJ67606.1"/>
    <property type="molecule type" value="Genomic_DNA"/>
</dbReference>
<dbReference type="RefSeq" id="XP_067474855.1">
    <property type="nucleotide sequence ID" value="XM_067621370.1"/>
</dbReference>
<name>A0A1L9U7E4_ASPBC</name>
<keyword evidence="7" id="KW-1185">Reference proteome</keyword>
<dbReference type="SUPFAM" id="SSF53098">
    <property type="entry name" value="Ribonuclease H-like"/>
    <property type="match status" value="1"/>
</dbReference>
<dbReference type="Gene3D" id="3.30.420.10">
    <property type="entry name" value="Ribonuclease H-like superfamily/Ribonuclease H"/>
    <property type="match status" value="1"/>
</dbReference>
<proteinExistence type="predicted"/>
<evidence type="ECO:0000256" key="3">
    <source>
        <dbReference type="ARBA" id="ARBA00022839"/>
    </source>
</evidence>
<evidence type="ECO:0000256" key="2">
    <source>
        <dbReference type="ARBA" id="ARBA00022801"/>
    </source>
</evidence>
<accession>A0A1L9U7E4</accession>
<keyword evidence="3" id="KW-0269">Exonuclease</keyword>
<feature type="compositionally biased region" description="Low complexity" evidence="4">
    <location>
        <begin position="75"/>
        <end position="92"/>
    </location>
</feature>
<feature type="compositionally biased region" description="Polar residues" evidence="4">
    <location>
        <begin position="61"/>
        <end position="74"/>
    </location>
</feature>
<dbReference type="VEuPathDB" id="FungiDB:ASPBRDRAFT_199842"/>
<dbReference type="InterPro" id="IPR047021">
    <property type="entry name" value="REXO1/3/4-like"/>
</dbReference>
<evidence type="ECO:0000259" key="5">
    <source>
        <dbReference type="SMART" id="SM00479"/>
    </source>
</evidence>
<gene>
    <name evidence="6" type="ORF">ASPBRDRAFT_199842</name>
</gene>
<evidence type="ECO:0000313" key="6">
    <source>
        <dbReference type="EMBL" id="OJJ67606.1"/>
    </source>
</evidence>
<dbReference type="GO" id="GO:0000027">
    <property type="term" value="P:ribosomal large subunit assembly"/>
    <property type="evidence" value="ECO:0007669"/>
    <property type="project" value="TreeGrafter"/>
</dbReference>
<keyword evidence="1" id="KW-0540">Nuclease</keyword>
<keyword evidence="2" id="KW-0378">Hydrolase</keyword>
<dbReference type="InterPro" id="IPR012337">
    <property type="entry name" value="RNaseH-like_sf"/>
</dbReference>
<dbReference type="OrthoDB" id="16516at2759"/>
<dbReference type="InterPro" id="IPR036397">
    <property type="entry name" value="RNaseH_sf"/>
</dbReference>
<dbReference type="Proteomes" id="UP000184499">
    <property type="component" value="Unassembled WGS sequence"/>
</dbReference>
<reference evidence="7" key="1">
    <citation type="journal article" date="2017" name="Genome Biol.">
        <title>Comparative genomics reveals high biological diversity and specific adaptations in the industrially and medically important fungal genus Aspergillus.</title>
        <authorList>
            <person name="de Vries R.P."/>
            <person name="Riley R."/>
            <person name="Wiebenga A."/>
            <person name="Aguilar-Osorio G."/>
            <person name="Amillis S."/>
            <person name="Uchima C.A."/>
            <person name="Anderluh G."/>
            <person name="Asadollahi M."/>
            <person name="Askin M."/>
            <person name="Barry K."/>
            <person name="Battaglia E."/>
            <person name="Bayram O."/>
            <person name="Benocci T."/>
            <person name="Braus-Stromeyer S.A."/>
            <person name="Caldana C."/>
            <person name="Canovas D."/>
            <person name="Cerqueira G.C."/>
            <person name="Chen F."/>
            <person name="Chen W."/>
            <person name="Choi C."/>
            <person name="Clum A."/>
            <person name="Dos Santos R.A."/>
            <person name="Damasio A.R."/>
            <person name="Diallinas G."/>
            <person name="Emri T."/>
            <person name="Fekete E."/>
            <person name="Flipphi M."/>
            <person name="Freyberg S."/>
            <person name="Gallo A."/>
            <person name="Gournas C."/>
            <person name="Habgood R."/>
            <person name="Hainaut M."/>
            <person name="Harispe M.L."/>
            <person name="Henrissat B."/>
            <person name="Hilden K.S."/>
            <person name="Hope R."/>
            <person name="Hossain A."/>
            <person name="Karabika E."/>
            <person name="Karaffa L."/>
            <person name="Karanyi Z."/>
            <person name="Krasevec N."/>
            <person name="Kuo A."/>
            <person name="Kusch H."/>
            <person name="LaButti K."/>
            <person name="Lagendijk E.L."/>
            <person name="Lapidus A."/>
            <person name="Levasseur A."/>
            <person name="Lindquist E."/>
            <person name="Lipzen A."/>
            <person name="Logrieco A.F."/>
            <person name="MacCabe A."/>
            <person name="Maekelae M.R."/>
            <person name="Malavazi I."/>
            <person name="Melin P."/>
            <person name="Meyer V."/>
            <person name="Mielnichuk N."/>
            <person name="Miskei M."/>
            <person name="Molnar A.P."/>
            <person name="Mule G."/>
            <person name="Ngan C.Y."/>
            <person name="Orejas M."/>
            <person name="Orosz E."/>
            <person name="Ouedraogo J.P."/>
            <person name="Overkamp K.M."/>
            <person name="Park H.-S."/>
            <person name="Perrone G."/>
            <person name="Piumi F."/>
            <person name="Punt P.J."/>
            <person name="Ram A.F."/>
            <person name="Ramon A."/>
            <person name="Rauscher S."/>
            <person name="Record E."/>
            <person name="Riano-Pachon D.M."/>
            <person name="Robert V."/>
            <person name="Roehrig J."/>
            <person name="Ruller R."/>
            <person name="Salamov A."/>
            <person name="Salih N.S."/>
            <person name="Samson R.A."/>
            <person name="Sandor E."/>
            <person name="Sanguinetti M."/>
            <person name="Schuetze T."/>
            <person name="Sepcic K."/>
            <person name="Shelest E."/>
            <person name="Sherlock G."/>
            <person name="Sophianopoulou V."/>
            <person name="Squina F.M."/>
            <person name="Sun H."/>
            <person name="Susca A."/>
            <person name="Todd R.B."/>
            <person name="Tsang A."/>
            <person name="Unkles S.E."/>
            <person name="van de Wiele N."/>
            <person name="van Rossen-Uffink D."/>
            <person name="Oliveira J.V."/>
            <person name="Vesth T.C."/>
            <person name="Visser J."/>
            <person name="Yu J.-H."/>
            <person name="Zhou M."/>
            <person name="Andersen M.R."/>
            <person name="Archer D.B."/>
            <person name="Baker S.E."/>
            <person name="Benoit I."/>
            <person name="Brakhage A.A."/>
            <person name="Braus G.H."/>
            <person name="Fischer R."/>
            <person name="Frisvad J.C."/>
            <person name="Goldman G.H."/>
            <person name="Houbraken J."/>
            <person name="Oakley B."/>
            <person name="Pocsi I."/>
            <person name="Scazzocchio C."/>
            <person name="Seiboth B."/>
            <person name="vanKuyk P.A."/>
            <person name="Wortman J."/>
            <person name="Dyer P.S."/>
            <person name="Grigoriev I.V."/>
        </authorList>
    </citation>
    <scope>NUCLEOTIDE SEQUENCE [LARGE SCALE GENOMIC DNA]</scope>
    <source>
        <strain evidence="7">CBS 101740 / IMI 381727 / IBT 21946</strain>
    </source>
</reference>
<dbReference type="InterPro" id="IPR013520">
    <property type="entry name" value="Ribonucl_H"/>
</dbReference>
<dbReference type="SMART" id="SM00479">
    <property type="entry name" value="EXOIII"/>
    <property type="match status" value="1"/>
</dbReference>
<organism evidence="6 7">
    <name type="scientific">Aspergillus brasiliensis (strain CBS 101740 / IMI 381727 / IBT 21946)</name>
    <dbReference type="NCBI Taxonomy" id="767769"/>
    <lineage>
        <taxon>Eukaryota</taxon>
        <taxon>Fungi</taxon>
        <taxon>Dikarya</taxon>
        <taxon>Ascomycota</taxon>
        <taxon>Pezizomycotina</taxon>
        <taxon>Eurotiomycetes</taxon>
        <taxon>Eurotiomycetidae</taxon>
        <taxon>Eurotiales</taxon>
        <taxon>Aspergillaceae</taxon>
        <taxon>Aspergillus</taxon>
        <taxon>Aspergillus subgen. Circumdati</taxon>
    </lineage>
</organism>
<dbReference type="CDD" id="cd06137">
    <property type="entry name" value="DEDDh_RNase"/>
    <property type="match status" value="1"/>
</dbReference>
<feature type="region of interest" description="Disordered" evidence="4">
    <location>
        <begin position="61"/>
        <end position="96"/>
    </location>
</feature>
<dbReference type="GO" id="GO:0003676">
    <property type="term" value="F:nucleic acid binding"/>
    <property type="evidence" value="ECO:0007669"/>
    <property type="project" value="InterPro"/>
</dbReference>
<evidence type="ECO:0000256" key="4">
    <source>
        <dbReference type="SAM" id="MobiDB-lite"/>
    </source>
</evidence>
<dbReference type="GeneID" id="93573858"/>